<dbReference type="GO" id="GO:0004129">
    <property type="term" value="F:cytochrome-c oxidase activity"/>
    <property type="evidence" value="ECO:0007669"/>
    <property type="project" value="InterPro"/>
</dbReference>
<dbReference type="EMBL" id="LGAP01000003">
    <property type="protein sequence ID" value="KOF20189.1"/>
    <property type="molecule type" value="Genomic_DNA"/>
</dbReference>
<protein>
    <submittedName>
        <fullName evidence="9">NorE accessory protein for nitric oxide reductase</fullName>
    </submittedName>
</protein>
<feature type="transmembrane region" description="Helical" evidence="7">
    <location>
        <begin position="164"/>
        <end position="186"/>
    </location>
</feature>
<keyword evidence="5 7" id="KW-0472">Membrane</keyword>
<dbReference type="SUPFAM" id="SSF81452">
    <property type="entry name" value="Cytochrome c oxidase subunit III-like"/>
    <property type="match status" value="1"/>
</dbReference>
<feature type="transmembrane region" description="Helical" evidence="7">
    <location>
        <begin position="133"/>
        <end position="157"/>
    </location>
</feature>
<feature type="transmembrane region" description="Helical" evidence="7">
    <location>
        <begin position="23"/>
        <end position="49"/>
    </location>
</feature>
<sequence>MDGHALPVVETEQTEEHASVDDLLLWVLVWSELAALGILLTGFLVVGVIQADAFAAARSHLNPLLAGINTLVLLTSGWQAALAARPVASTAARRRALMLAALFGVAFVVIKLFEYSTEVDVAGLPQFGAFFELYFLITGFHLLHVAFGSAVLLLVAWRPSPGNIALITTLWHVIDLVWIVMFPLVYLV</sequence>
<evidence type="ECO:0000256" key="6">
    <source>
        <dbReference type="RuleBase" id="RU003376"/>
    </source>
</evidence>
<dbReference type="GO" id="GO:0005886">
    <property type="term" value="C:plasma membrane"/>
    <property type="evidence" value="ECO:0007669"/>
    <property type="project" value="UniProtKB-SubCell"/>
</dbReference>
<comment type="caution">
    <text evidence="9">The sequence shown here is derived from an EMBL/GenBank/DDBJ whole genome shotgun (WGS) entry which is preliminary data.</text>
</comment>
<dbReference type="RefSeq" id="WP_053248645.1">
    <property type="nucleotide sequence ID" value="NZ_LGAP01000003.1"/>
</dbReference>
<evidence type="ECO:0000256" key="1">
    <source>
        <dbReference type="ARBA" id="ARBA00004141"/>
    </source>
</evidence>
<evidence type="ECO:0000259" key="8">
    <source>
        <dbReference type="PROSITE" id="PS50253"/>
    </source>
</evidence>
<reference evidence="10" key="1">
    <citation type="submission" date="2015-07" db="EMBL/GenBank/DDBJ databases">
        <title>Whole genome sequence of an Ensifer adhaerens strain isolated from a cave pool in the Wind Cave National Park.</title>
        <authorList>
            <person name="Eng W.W.H."/>
            <person name="Gan H.M."/>
            <person name="Barton H.A."/>
            <person name="Savka M.A."/>
        </authorList>
    </citation>
    <scope>NUCLEOTIDE SEQUENCE [LARGE SCALE GENOMIC DNA]</scope>
    <source>
        <strain evidence="10">SD006</strain>
    </source>
</reference>
<proteinExistence type="inferred from homology"/>
<evidence type="ECO:0000256" key="2">
    <source>
        <dbReference type="ARBA" id="ARBA00010581"/>
    </source>
</evidence>
<dbReference type="PANTHER" id="PTHR11403">
    <property type="entry name" value="CYTOCHROME C OXIDASE SUBUNIT III"/>
    <property type="match status" value="1"/>
</dbReference>
<evidence type="ECO:0000256" key="7">
    <source>
        <dbReference type="SAM" id="Phobius"/>
    </source>
</evidence>
<organism evidence="9 10">
    <name type="scientific">Ensifer adhaerens</name>
    <name type="common">Sinorhizobium morelense</name>
    <dbReference type="NCBI Taxonomy" id="106592"/>
    <lineage>
        <taxon>Bacteria</taxon>
        <taxon>Pseudomonadati</taxon>
        <taxon>Pseudomonadota</taxon>
        <taxon>Alphaproteobacteria</taxon>
        <taxon>Hyphomicrobiales</taxon>
        <taxon>Rhizobiaceae</taxon>
        <taxon>Sinorhizobium/Ensifer group</taxon>
        <taxon>Ensifer</taxon>
    </lineage>
</organism>
<dbReference type="PANTHER" id="PTHR11403:SF6">
    <property type="entry name" value="NITRIC OXIDE REDUCTASE SUBUNIT E"/>
    <property type="match status" value="1"/>
</dbReference>
<evidence type="ECO:0000256" key="5">
    <source>
        <dbReference type="ARBA" id="ARBA00023136"/>
    </source>
</evidence>
<comment type="similarity">
    <text evidence="2 6">Belongs to the cytochrome c oxidase subunit 3 family.</text>
</comment>
<comment type="subcellular location">
    <subcellularLocation>
        <location evidence="6">Cell membrane</location>
        <topology evidence="6">Multi-pass membrane protein</topology>
    </subcellularLocation>
    <subcellularLocation>
        <location evidence="1">Membrane</location>
        <topology evidence="1">Multi-pass membrane protein</topology>
    </subcellularLocation>
</comment>
<dbReference type="InterPro" id="IPR000298">
    <property type="entry name" value="Cyt_c_oxidase-like_su3"/>
</dbReference>
<gene>
    <name evidence="9" type="ORF">AC244_09925</name>
</gene>
<dbReference type="InterPro" id="IPR013833">
    <property type="entry name" value="Cyt_c_oxidase_su3_a-hlx"/>
</dbReference>
<name>A0A0L8C0B5_ENSAD</name>
<dbReference type="PROSITE" id="PS50253">
    <property type="entry name" value="COX3"/>
    <property type="match status" value="1"/>
</dbReference>
<feature type="domain" description="Heme-copper oxidase subunit III family profile" evidence="8">
    <location>
        <begin position="1"/>
        <end position="188"/>
    </location>
</feature>
<dbReference type="PATRIC" id="fig|106592.7.peg.4750"/>
<dbReference type="AlphaFoldDB" id="A0A0L8C0B5"/>
<evidence type="ECO:0000256" key="4">
    <source>
        <dbReference type="ARBA" id="ARBA00022989"/>
    </source>
</evidence>
<dbReference type="Gene3D" id="1.20.120.80">
    <property type="entry name" value="Cytochrome c oxidase, subunit III, four-helix bundle"/>
    <property type="match status" value="1"/>
</dbReference>
<dbReference type="Proteomes" id="UP000037425">
    <property type="component" value="Unassembled WGS sequence"/>
</dbReference>
<dbReference type="InterPro" id="IPR035973">
    <property type="entry name" value="Cyt_c_oxidase_su3-like_sf"/>
</dbReference>
<keyword evidence="3 6" id="KW-0812">Transmembrane</keyword>
<evidence type="ECO:0000313" key="9">
    <source>
        <dbReference type="EMBL" id="KOF20189.1"/>
    </source>
</evidence>
<dbReference type="OrthoDB" id="9810850at2"/>
<evidence type="ECO:0000256" key="3">
    <source>
        <dbReference type="ARBA" id="ARBA00022692"/>
    </source>
</evidence>
<feature type="transmembrane region" description="Helical" evidence="7">
    <location>
        <begin position="96"/>
        <end position="113"/>
    </location>
</feature>
<accession>A0A0L8C0B5</accession>
<dbReference type="InterPro" id="IPR024791">
    <property type="entry name" value="Cyt_c/ubiquinol_Oxase_su3"/>
</dbReference>
<keyword evidence="4 7" id="KW-1133">Transmembrane helix</keyword>
<dbReference type="GO" id="GO:0019646">
    <property type="term" value="P:aerobic electron transport chain"/>
    <property type="evidence" value="ECO:0007669"/>
    <property type="project" value="InterPro"/>
</dbReference>
<evidence type="ECO:0000313" key="10">
    <source>
        <dbReference type="Proteomes" id="UP000037425"/>
    </source>
</evidence>
<dbReference type="Pfam" id="PF00510">
    <property type="entry name" value="COX3"/>
    <property type="match status" value="1"/>
</dbReference>